<organism evidence="1 2">
    <name type="scientific">Armatimonas rosea</name>
    <dbReference type="NCBI Taxonomy" id="685828"/>
    <lineage>
        <taxon>Bacteria</taxon>
        <taxon>Bacillati</taxon>
        <taxon>Armatimonadota</taxon>
        <taxon>Armatimonadia</taxon>
        <taxon>Armatimonadales</taxon>
        <taxon>Armatimonadaceae</taxon>
        <taxon>Armatimonas</taxon>
    </lineage>
</organism>
<evidence type="ECO:0000313" key="1">
    <source>
        <dbReference type="EMBL" id="MBB6051095.1"/>
    </source>
</evidence>
<name>A0A7W9SQR6_ARMRO</name>
<proteinExistence type="predicted"/>
<protein>
    <recommendedName>
        <fullName evidence="3">YcxB-like protein</fullName>
    </recommendedName>
</protein>
<dbReference type="EMBL" id="JACHGW010000002">
    <property type="protein sequence ID" value="MBB6051095.1"/>
    <property type="molecule type" value="Genomic_DNA"/>
</dbReference>
<accession>A0A7W9SQR6</accession>
<comment type="caution">
    <text evidence="1">The sequence shown here is derived from an EMBL/GenBank/DDBJ whole genome shotgun (WGS) entry which is preliminary data.</text>
</comment>
<evidence type="ECO:0000313" key="2">
    <source>
        <dbReference type="Proteomes" id="UP000520814"/>
    </source>
</evidence>
<dbReference type="AlphaFoldDB" id="A0A7W9SQR6"/>
<sequence>MVALGNGLYFALTKNAVSPKKMQRAISESVKKGGFQEFFLSRDIVLTEAGLRQVTDQGVQSWDWEELRALHPTPSHLFLAAPAEQYVVIPRRAFGTEPTEAAFLETLTRHYDRAHSGASQ</sequence>
<reference evidence="1 2" key="1">
    <citation type="submission" date="2020-08" db="EMBL/GenBank/DDBJ databases">
        <title>Genomic Encyclopedia of Type Strains, Phase IV (KMG-IV): sequencing the most valuable type-strain genomes for metagenomic binning, comparative biology and taxonomic classification.</title>
        <authorList>
            <person name="Goeker M."/>
        </authorList>
    </citation>
    <scope>NUCLEOTIDE SEQUENCE [LARGE SCALE GENOMIC DNA]</scope>
    <source>
        <strain evidence="1 2">DSM 23562</strain>
    </source>
</reference>
<evidence type="ECO:0008006" key="3">
    <source>
        <dbReference type="Google" id="ProtNLM"/>
    </source>
</evidence>
<gene>
    <name evidence="1" type="ORF">HNQ39_002886</name>
</gene>
<keyword evidence="2" id="KW-1185">Reference proteome</keyword>
<dbReference type="Proteomes" id="UP000520814">
    <property type="component" value="Unassembled WGS sequence"/>
</dbReference>